<dbReference type="PROSITE" id="PS00720">
    <property type="entry name" value="RASGEF"/>
    <property type="match status" value="1"/>
</dbReference>
<dbReference type="InterPro" id="IPR023578">
    <property type="entry name" value="Ras_GEF_dom_sf"/>
</dbReference>
<feature type="domain" description="N-terminal Ras-GEF" evidence="8">
    <location>
        <begin position="876"/>
        <end position="996"/>
    </location>
</feature>
<keyword evidence="2 3" id="KW-0344">Guanine-nucleotide releasing factor</keyword>
<dbReference type="GO" id="GO:0005886">
    <property type="term" value="C:plasma membrane"/>
    <property type="evidence" value="ECO:0007669"/>
    <property type="project" value="TreeGrafter"/>
</dbReference>
<dbReference type="InterPro" id="IPR036028">
    <property type="entry name" value="SH3-like_dom_sf"/>
</dbReference>
<dbReference type="SUPFAM" id="SSF48366">
    <property type="entry name" value="Ras GEF"/>
    <property type="match status" value="1"/>
</dbReference>
<dbReference type="GO" id="GO:0007265">
    <property type="term" value="P:Ras protein signal transduction"/>
    <property type="evidence" value="ECO:0007669"/>
    <property type="project" value="TreeGrafter"/>
</dbReference>
<comment type="caution">
    <text evidence="9">The sequence shown here is derived from an EMBL/GenBank/DDBJ whole genome shotgun (WGS) entry which is preliminary data.</text>
</comment>
<dbReference type="InterPro" id="IPR001452">
    <property type="entry name" value="SH3_domain"/>
</dbReference>
<dbReference type="EMBL" id="WNWR01000143">
    <property type="protein sequence ID" value="KAE9990297.1"/>
    <property type="molecule type" value="Genomic_DNA"/>
</dbReference>
<dbReference type="CDD" id="cd06224">
    <property type="entry name" value="REM"/>
    <property type="match status" value="1"/>
</dbReference>
<evidence type="ECO:0000259" key="7">
    <source>
        <dbReference type="PROSITE" id="PS50009"/>
    </source>
</evidence>
<dbReference type="Gene3D" id="2.30.30.40">
    <property type="entry name" value="SH3 Domains"/>
    <property type="match status" value="1"/>
</dbReference>
<dbReference type="SMART" id="SM00147">
    <property type="entry name" value="RasGEF"/>
    <property type="match status" value="1"/>
</dbReference>
<dbReference type="InterPro" id="IPR000651">
    <property type="entry name" value="Ras-like_Gua-exchang_fac_N"/>
</dbReference>
<feature type="domain" description="Ras-GEF" evidence="7">
    <location>
        <begin position="1055"/>
        <end position="1303"/>
    </location>
</feature>
<dbReference type="Pfam" id="PF00618">
    <property type="entry name" value="RasGEF_N"/>
    <property type="match status" value="1"/>
</dbReference>
<accession>A0A8H3U434</accession>
<feature type="domain" description="SH3" evidence="6">
    <location>
        <begin position="107"/>
        <end position="178"/>
    </location>
</feature>
<evidence type="ECO:0000313" key="10">
    <source>
        <dbReference type="EMBL" id="KAE9990297.1"/>
    </source>
</evidence>
<evidence type="ECO:0000256" key="3">
    <source>
        <dbReference type="PROSITE-ProRule" id="PRU00168"/>
    </source>
</evidence>
<dbReference type="InterPro" id="IPR001895">
    <property type="entry name" value="RASGEF_cat_dom"/>
</dbReference>
<proteinExistence type="predicted"/>
<evidence type="ECO:0000256" key="4">
    <source>
        <dbReference type="PROSITE-ProRule" id="PRU00192"/>
    </source>
</evidence>
<protein>
    <recommendedName>
        <fullName evidence="13">Ras GEF</fullName>
    </recommendedName>
</protein>
<name>A0A8H3U434_VENIN</name>
<evidence type="ECO:0000313" key="11">
    <source>
        <dbReference type="Proteomes" id="UP000433883"/>
    </source>
</evidence>
<organism evidence="9 11">
    <name type="scientific">Venturia inaequalis</name>
    <name type="common">Apple scab fungus</name>
    <dbReference type="NCBI Taxonomy" id="5025"/>
    <lineage>
        <taxon>Eukaryota</taxon>
        <taxon>Fungi</taxon>
        <taxon>Dikarya</taxon>
        <taxon>Ascomycota</taxon>
        <taxon>Pezizomycotina</taxon>
        <taxon>Dothideomycetes</taxon>
        <taxon>Pleosporomycetidae</taxon>
        <taxon>Venturiales</taxon>
        <taxon>Venturiaceae</taxon>
        <taxon>Venturia</taxon>
    </lineage>
</organism>
<evidence type="ECO:0008006" key="13">
    <source>
        <dbReference type="Google" id="ProtNLM"/>
    </source>
</evidence>
<evidence type="ECO:0000259" key="8">
    <source>
        <dbReference type="PROSITE" id="PS50212"/>
    </source>
</evidence>
<dbReference type="PROSITE" id="PS50002">
    <property type="entry name" value="SH3"/>
    <property type="match status" value="1"/>
</dbReference>
<evidence type="ECO:0000256" key="2">
    <source>
        <dbReference type="ARBA" id="ARBA00022658"/>
    </source>
</evidence>
<dbReference type="InterPro" id="IPR019804">
    <property type="entry name" value="Ras_G-nucl-exch_fac_CS"/>
</dbReference>
<feature type="compositionally biased region" description="Polar residues" evidence="5">
    <location>
        <begin position="811"/>
        <end position="822"/>
    </location>
</feature>
<dbReference type="OrthoDB" id="546434at2759"/>
<feature type="compositionally biased region" description="Low complexity" evidence="5">
    <location>
        <begin position="737"/>
        <end position="755"/>
    </location>
</feature>
<dbReference type="PANTHER" id="PTHR23113">
    <property type="entry name" value="GUANINE NUCLEOTIDE EXCHANGE FACTOR"/>
    <property type="match status" value="1"/>
</dbReference>
<feature type="compositionally biased region" description="Pro residues" evidence="5">
    <location>
        <begin position="677"/>
        <end position="689"/>
    </location>
</feature>
<evidence type="ECO:0000313" key="9">
    <source>
        <dbReference type="EMBL" id="KAE9962583.1"/>
    </source>
</evidence>
<dbReference type="PROSITE" id="PS50009">
    <property type="entry name" value="RASGEF_CAT"/>
    <property type="match status" value="1"/>
</dbReference>
<dbReference type="GO" id="GO:0005085">
    <property type="term" value="F:guanyl-nucleotide exchange factor activity"/>
    <property type="evidence" value="ECO:0007669"/>
    <property type="project" value="UniProtKB-KW"/>
</dbReference>
<keyword evidence="12" id="KW-1185">Reference proteome</keyword>
<dbReference type="Proteomes" id="UP000490939">
    <property type="component" value="Unassembled WGS sequence"/>
</dbReference>
<feature type="compositionally biased region" description="Low complexity" evidence="5">
    <location>
        <begin position="647"/>
        <end position="663"/>
    </location>
</feature>
<evidence type="ECO:0000256" key="5">
    <source>
        <dbReference type="SAM" id="MobiDB-lite"/>
    </source>
</evidence>
<dbReference type="Gene3D" id="1.20.870.10">
    <property type="entry name" value="Son of sevenless (SoS) protein Chain: S domain 1"/>
    <property type="match status" value="1"/>
</dbReference>
<feature type="compositionally biased region" description="Basic and acidic residues" evidence="5">
    <location>
        <begin position="370"/>
        <end position="379"/>
    </location>
</feature>
<feature type="region of interest" description="Disordered" evidence="5">
    <location>
        <begin position="811"/>
        <end position="833"/>
    </location>
</feature>
<keyword evidence="1 4" id="KW-0728">SH3 domain</keyword>
<feature type="region of interest" description="Disordered" evidence="5">
    <location>
        <begin position="49"/>
        <end position="74"/>
    </location>
</feature>
<evidence type="ECO:0000259" key="6">
    <source>
        <dbReference type="PROSITE" id="PS50002"/>
    </source>
</evidence>
<feature type="region of interest" description="Disordered" evidence="5">
    <location>
        <begin position="1299"/>
        <end position="1329"/>
    </location>
</feature>
<dbReference type="Pfam" id="PF00617">
    <property type="entry name" value="RasGEF"/>
    <property type="match status" value="1"/>
</dbReference>
<dbReference type="SUPFAM" id="SSF50044">
    <property type="entry name" value="SH3-domain"/>
    <property type="match status" value="1"/>
</dbReference>
<sequence>MTTRMEFPRLDVRPEVLGRVVEEEESVAGSAVSETTDGSWDIMAESRLMSRQPSRANRSDHVRQPGHGQMSNRTGLLIRTDSQISPPVSPKRSREMLQLSMDEPEATFHNYLRAFHDFHPEIPASSTGTEKSSVTVPINQGDVILVHSIHPNGWADGTLLASGARGWLPTNYCEAYYHPSIINLLNSLTRLWDLVRSGEGQNLMAFTRQDYAHGMLAGVRFFLTTNGCLSGDDALIVKHAGLRRLRKGLLADLSLMVKIAKQLRTTLQGDQPIESATVYELLDDLVLKAFKVVIRAVRFLDIYCQDVAPETLFEHQEEYAGSTNRLPTPPADSIDRSEQLGGVQPPAETESHADVEQDPSVRPADPVLDNDSKNTDFHSPRSLVFPPQSPALSVFTSVSLPGTSQSTNLVPRPLSLQAKRSSVSHRLSYAGKGTGASRQNLASERLSTAHDSFLGLLATFIGSHLGTRSSQELTATTQQSVTACRQLLAVVEEVWARDGQRSDPLALARDVMYAKLAELVQTTKDMFSPATGDEQVVDMDQKVQLVTTTTNCIRAAGDCVAKTRCVIERIGDFEFEHVGLGLADSIFVTLQNEPDSTPATDEIKEEYHEEEEEQQGQQYDPGEQQREEEVTEEIREGARNISPFEKPLPVLPDLDAPLPATPLEEGPSPVPQRLEAPPQPTSRPPPPPMIVTDSKPLPAPPQPSPSPPASPVLPLSPARSSSSYAAHQPITESPIAVSQRSSRSSVPPLSQLPVPTLLPVDTSPISAGPSPELSSSARFYGCTARTDSVNISVETNSTWRNSMVNENASTVSLASTRATTPDRSPIHPRGEMPHMMTGSIGSIGSMSELASIASGESSAEEAILETTYAHELVYNKEGQITGGSLPALVERLTTHDTTPDAVFTTTFYLTFRLFTSPLEFAQALIDRFDYIGEGHSIGVPVRLRVYNVFKGWLESHWQGETDSPTLGLIIDFAQGSLTTALPAAGRRLVDLCCKVADLRDGTLVPRLVSSLGKTSTSVTVFSDATIPAPNVTKSQLSALRASRTGGPPCSILDFDPLELARQFTIIESRIFCSIGPGELLGLEWTKKGDSRAINVRAMSTLSTDLTNLVADTILQLEEPKKRAVIIKQWVKISMKCLELNNYDSLMAIICSLNSSMVLRLKKTWELVSLKTKGRLEELKSIVDVGKNYAVLRTRLQGHVAPCIPFVGIYLTDLTFVDVGNQTMRQLPGSEINGAGTARSVINFDKHTKTAKIIGQLQRFQVPYRLAAVPEMQDWMEVSISRVRNSEQANVQTFYRRSLLLEPREPPAPQQARTNPGDAPHGSKESVGGMSAKEKFDLWGSLHLSTSSSKLDRLDKLL</sequence>
<dbReference type="SMART" id="SM00326">
    <property type="entry name" value="SH3"/>
    <property type="match status" value="1"/>
</dbReference>
<dbReference type="InterPro" id="IPR008937">
    <property type="entry name" value="Ras-like_GEF"/>
</dbReference>
<feature type="region of interest" description="Disordered" evidence="5">
    <location>
        <begin position="605"/>
        <end position="755"/>
    </location>
</feature>
<feature type="compositionally biased region" description="Basic and acidic residues" evidence="5">
    <location>
        <begin position="623"/>
        <end position="638"/>
    </location>
</feature>
<dbReference type="EMBL" id="WNWQ01001011">
    <property type="protein sequence ID" value="KAE9962583.1"/>
    <property type="molecule type" value="Genomic_DNA"/>
</dbReference>
<feature type="compositionally biased region" description="Low complexity" evidence="5">
    <location>
        <begin position="712"/>
        <end position="726"/>
    </location>
</feature>
<dbReference type="InterPro" id="IPR036964">
    <property type="entry name" value="RASGEF_cat_dom_sf"/>
</dbReference>
<dbReference type="PROSITE" id="PS50212">
    <property type="entry name" value="RASGEF_NTER"/>
    <property type="match status" value="1"/>
</dbReference>
<gene>
    <name evidence="9" type="ORF">BLS_000161</name>
    <name evidence="10" type="ORF">EG327_001581</name>
</gene>
<dbReference type="Gene3D" id="1.10.840.10">
    <property type="entry name" value="Ras guanine-nucleotide exchange factors catalytic domain"/>
    <property type="match status" value="1"/>
</dbReference>
<evidence type="ECO:0000256" key="1">
    <source>
        <dbReference type="ARBA" id="ARBA00022443"/>
    </source>
</evidence>
<dbReference type="CDD" id="cd00155">
    <property type="entry name" value="RasGEF"/>
    <property type="match status" value="1"/>
</dbReference>
<dbReference type="PANTHER" id="PTHR23113:SF354">
    <property type="entry name" value="BUD SITE SELECTION PROTEIN 5"/>
    <property type="match status" value="1"/>
</dbReference>
<evidence type="ECO:0000313" key="12">
    <source>
        <dbReference type="Proteomes" id="UP000490939"/>
    </source>
</evidence>
<dbReference type="SMART" id="SM00229">
    <property type="entry name" value="RasGEFN"/>
    <property type="match status" value="1"/>
</dbReference>
<reference evidence="9 11" key="1">
    <citation type="submission" date="2019-11" db="EMBL/GenBank/DDBJ databases">
        <title>Venturia inaequalis Genome Resource.</title>
        <authorList>
            <person name="Lichtner F.J."/>
        </authorList>
    </citation>
    <scope>NUCLEOTIDE SEQUENCE [LARGE SCALE GENOMIC DNA]</scope>
    <source>
        <strain evidence="9">Bline_iso_100314</strain>
        <strain evidence="10 12">DMI_063113</strain>
    </source>
</reference>
<feature type="compositionally biased region" description="Pro residues" evidence="5">
    <location>
        <begin position="697"/>
        <end position="711"/>
    </location>
</feature>
<dbReference type="Proteomes" id="UP000433883">
    <property type="component" value="Unassembled WGS sequence"/>
</dbReference>
<feature type="region of interest" description="Disordered" evidence="5">
    <location>
        <begin position="318"/>
        <end position="383"/>
    </location>
</feature>